<protein>
    <submittedName>
        <fullName evidence="1">Uncharacterized protein</fullName>
    </submittedName>
</protein>
<accession>A0AAJ0AM97</accession>
<comment type="caution">
    <text evidence="1">The sequence shown here is derived from an EMBL/GenBank/DDBJ whole genome shotgun (WGS) entry which is preliminary data.</text>
</comment>
<keyword evidence="2" id="KW-1185">Reference proteome</keyword>
<dbReference type="RefSeq" id="XP_060429857.1">
    <property type="nucleotide sequence ID" value="XM_060578311.1"/>
</dbReference>
<dbReference type="GeneID" id="85462837"/>
<name>A0AAJ0AM97_9PEZI</name>
<sequence>MEVSERINHARSPNLRGPGLWFNSSPRHCRFIMRLPRRERAFGVDPFYFTLFSWLVAGRGSLAIKISRVSDWTWREFLLRQVTCRTAREIATVSGLDPQDILIILLSSNCSKPMDTTGPYQTVFGKERVKGGFSIDVKTEFRTFVNCGLLPTKVQTLEGPALLLFKLVVGFSGLQEVMIPR</sequence>
<reference evidence="1" key="1">
    <citation type="submission" date="2021-06" db="EMBL/GenBank/DDBJ databases">
        <title>Comparative genomics, transcriptomics and evolutionary studies reveal genomic signatures of adaptation to plant cell wall in hemibiotrophic fungi.</title>
        <authorList>
            <consortium name="DOE Joint Genome Institute"/>
            <person name="Baroncelli R."/>
            <person name="Diaz J.F."/>
            <person name="Benocci T."/>
            <person name="Peng M."/>
            <person name="Battaglia E."/>
            <person name="Haridas S."/>
            <person name="Andreopoulos W."/>
            <person name="Labutti K."/>
            <person name="Pangilinan J."/>
            <person name="Floch G.L."/>
            <person name="Makela M.R."/>
            <person name="Henrissat B."/>
            <person name="Grigoriev I.V."/>
            <person name="Crouch J.A."/>
            <person name="De Vries R.P."/>
            <person name="Sukno S.A."/>
            <person name="Thon M.R."/>
        </authorList>
    </citation>
    <scope>NUCLEOTIDE SEQUENCE</scope>
    <source>
        <strain evidence="1">CBS 193.32</strain>
    </source>
</reference>
<dbReference type="AlphaFoldDB" id="A0AAJ0AM97"/>
<dbReference type="EMBL" id="JAHMHR010000020">
    <property type="protein sequence ID" value="KAK1675854.1"/>
    <property type="molecule type" value="Genomic_DNA"/>
</dbReference>
<gene>
    <name evidence="1" type="ORF">BDP55DRAFT_715511</name>
</gene>
<evidence type="ECO:0000313" key="2">
    <source>
        <dbReference type="Proteomes" id="UP001224890"/>
    </source>
</evidence>
<dbReference type="Proteomes" id="UP001224890">
    <property type="component" value="Unassembled WGS sequence"/>
</dbReference>
<organism evidence="1 2">
    <name type="scientific">Colletotrichum godetiae</name>
    <dbReference type="NCBI Taxonomy" id="1209918"/>
    <lineage>
        <taxon>Eukaryota</taxon>
        <taxon>Fungi</taxon>
        <taxon>Dikarya</taxon>
        <taxon>Ascomycota</taxon>
        <taxon>Pezizomycotina</taxon>
        <taxon>Sordariomycetes</taxon>
        <taxon>Hypocreomycetidae</taxon>
        <taxon>Glomerellales</taxon>
        <taxon>Glomerellaceae</taxon>
        <taxon>Colletotrichum</taxon>
        <taxon>Colletotrichum acutatum species complex</taxon>
    </lineage>
</organism>
<proteinExistence type="predicted"/>
<evidence type="ECO:0000313" key="1">
    <source>
        <dbReference type="EMBL" id="KAK1675854.1"/>
    </source>
</evidence>